<reference evidence="1 2" key="1">
    <citation type="submission" date="2022-05" db="EMBL/GenBank/DDBJ databases">
        <authorList>
            <consortium name="Genoscope - CEA"/>
            <person name="William W."/>
        </authorList>
    </citation>
    <scope>NUCLEOTIDE SEQUENCE [LARGE SCALE GENOMIC DNA]</scope>
</reference>
<sequence length="99" mass="11274">MRKKRGKRNEGSLPIQDLQTSDPIHLRDFNPICIPYNVTELEQDFKAGLLEICPSSSALPFLSSAKGPRQTEDEVRAFISSDVNVCKEELVFKVYIYIQ</sequence>
<evidence type="ECO:0000313" key="2">
    <source>
        <dbReference type="Proteomes" id="UP001159405"/>
    </source>
</evidence>
<organism evidence="1 2">
    <name type="scientific">Porites lobata</name>
    <dbReference type="NCBI Taxonomy" id="104759"/>
    <lineage>
        <taxon>Eukaryota</taxon>
        <taxon>Metazoa</taxon>
        <taxon>Cnidaria</taxon>
        <taxon>Anthozoa</taxon>
        <taxon>Hexacorallia</taxon>
        <taxon>Scleractinia</taxon>
        <taxon>Fungiina</taxon>
        <taxon>Poritidae</taxon>
        <taxon>Porites</taxon>
    </lineage>
</organism>
<name>A0ABN8QH24_9CNID</name>
<gene>
    <name evidence="1" type="ORF">PLOB_00006194</name>
</gene>
<proteinExistence type="predicted"/>
<dbReference type="Proteomes" id="UP001159405">
    <property type="component" value="Unassembled WGS sequence"/>
</dbReference>
<keyword evidence="2" id="KW-1185">Reference proteome</keyword>
<evidence type="ECO:0000313" key="1">
    <source>
        <dbReference type="EMBL" id="CAH3164092.1"/>
    </source>
</evidence>
<dbReference type="EMBL" id="CALNXK010000128">
    <property type="protein sequence ID" value="CAH3164092.1"/>
    <property type="molecule type" value="Genomic_DNA"/>
</dbReference>
<protein>
    <submittedName>
        <fullName evidence="1">Uncharacterized protein</fullName>
    </submittedName>
</protein>
<accession>A0ABN8QH24</accession>
<comment type="caution">
    <text evidence="1">The sequence shown here is derived from an EMBL/GenBank/DDBJ whole genome shotgun (WGS) entry which is preliminary data.</text>
</comment>